<proteinExistence type="predicted"/>
<protein>
    <submittedName>
        <fullName evidence="2">Uncharacterized protein</fullName>
    </submittedName>
</protein>
<feature type="transmembrane region" description="Helical" evidence="1">
    <location>
        <begin position="99"/>
        <end position="119"/>
    </location>
</feature>
<dbReference type="AlphaFoldDB" id="A0A1A9HVV2"/>
<dbReference type="KEGG" id="csaz:Cs308_0057"/>
<keyword evidence="1" id="KW-0812">Transmembrane</keyword>
<dbReference type="InterPro" id="IPR035358">
    <property type="entry name" value="DUF5422"/>
</dbReference>
<evidence type="ECO:0000256" key="1">
    <source>
        <dbReference type="SAM" id="Phobius"/>
    </source>
</evidence>
<evidence type="ECO:0000313" key="3">
    <source>
        <dbReference type="Proteomes" id="UP000078162"/>
    </source>
</evidence>
<reference evidence="2 3" key="1">
    <citation type="submission" date="2016-03" db="EMBL/GenBank/DDBJ databases">
        <title>Culture-independent genomics supports pathogen discovery for uncultivable bacteria within the genus Chlamydia.</title>
        <authorList>
            <person name="Taylor-Brown A."/>
            <person name="Bachmann N.L."/>
            <person name="Borel N."/>
            <person name="Polkinghorne A."/>
        </authorList>
    </citation>
    <scope>NUCLEOTIDE SEQUENCE [LARGE SCALE GENOMIC DNA]</scope>
    <source>
        <strain evidence="2 3">2742-308</strain>
    </source>
</reference>
<keyword evidence="1" id="KW-0472">Membrane</keyword>
<sequence>MPERILAHKAQHYAAHWPKVALAAEIISTVALGPLKILTIPLASAFALTSLPIRAIWIGIKTKSFLKTLPYLIAWLLSLLVLALFITTIFSMIFIPPEVVFLTLGILIAVGTSATLFQVHKNLFPLPKEPEEKVHPWPVVASDHVPLTSEEELVG</sequence>
<dbReference type="Proteomes" id="UP000078162">
    <property type="component" value="Chromosome"/>
</dbReference>
<dbReference type="PATRIC" id="fig|1806891.3.peg.55"/>
<accession>A0A1A9HVV2</accession>
<keyword evidence="1" id="KW-1133">Transmembrane helix</keyword>
<dbReference type="Pfam" id="PF17459">
    <property type="entry name" value="DUF5422"/>
    <property type="match status" value="1"/>
</dbReference>
<organism evidence="2 3">
    <name type="scientific">Candidatus Chlamydia sanziniae</name>
    <dbReference type="NCBI Taxonomy" id="1806891"/>
    <lineage>
        <taxon>Bacteria</taxon>
        <taxon>Pseudomonadati</taxon>
        <taxon>Chlamydiota</taxon>
        <taxon>Chlamydiia</taxon>
        <taxon>Chlamydiales</taxon>
        <taxon>Chlamydiaceae</taxon>
        <taxon>Chlamydia/Chlamydophila group</taxon>
        <taxon>Chlamydia</taxon>
    </lineage>
</organism>
<feature type="transmembrane region" description="Helical" evidence="1">
    <location>
        <begin position="37"/>
        <end position="57"/>
    </location>
</feature>
<gene>
    <name evidence="2" type="ORF">Cs308_0057</name>
</gene>
<evidence type="ECO:0000313" key="2">
    <source>
        <dbReference type="EMBL" id="ANH78233.1"/>
    </source>
</evidence>
<dbReference type="EMBL" id="CP014639">
    <property type="protein sequence ID" value="ANH78233.1"/>
    <property type="molecule type" value="Genomic_DNA"/>
</dbReference>
<keyword evidence="3" id="KW-1185">Reference proteome</keyword>
<feature type="transmembrane region" description="Helical" evidence="1">
    <location>
        <begin position="69"/>
        <end position="93"/>
    </location>
</feature>
<name>A0A1A9HVV2_9CHLA</name>
<dbReference type="STRING" id="1806891.Cs308_0057"/>